<dbReference type="EMBL" id="JAELYA010000001">
    <property type="protein sequence ID" value="MBO3274127.1"/>
    <property type="molecule type" value="Genomic_DNA"/>
</dbReference>
<name>A0ABS3TKE4_9PSED</name>
<evidence type="ECO:0000256" key="1">
    <source>
        <dbReference type="SAM" id="MobiDB-lite"/>
    </source>
</evidence>
<keyword evidence="4" id="KW-1185">Reference proteome</keyword>
<gene>
    <name evidence="3" type="ORF">JFY56_02695</name>
</gene>
<evidence type="ECO:0000313" key="4">
    <source>
        <dbReference type="Proteomes" id="UP000669060"/>
    </source>
</evidence>
<evidence type="ECO:0008006" key="5">
    <source>
        <dbReference type="Google" id="ProtNLM"/>
    </source>
</evidence>
<keyword evidence="2" id="KW-0472">Membrane</keyword>
<evidence type="ECO:0000256" key="2">
    <source>
        <dbReference type="SAM" id="Phobius"/>
    </source>
</evidence>
<evidence type="ECO:0000313" key="3">
    <source>
        <dbReference type="EMBL" id="MBO3274127.1"/>
    </source>
</evidence>
<keyword evidence="2" id="KW-1133">Transmembrane helix</keyword>
<sequence length="593" mass="60878">MADKQYSLDIVIKAVDQFTAPLRKAAAGISKAFAPITSRLAAIGQKVGFGQLTGAIGGVGKALSGLVGRIATIGAAVAGAATLVGGTLVALAKETADYAGELNDLAASLDVSAEKLQEWRFAANQNGVSNEELASSLKTLSKNVGLAAAGQGKAKDVLRGWRIAVKNADGSARSLEQILPQIADRLQQMKDPQLRAAAASRLFGDAGVKLIPTLKDGAAGLADMSAEARRLGLVLDNEAVAKGDDFGDSLDKLSDVFRGLRNTVGAAVIPILTKLADAFREVIVANLPQIKEWATQFAAGLPDRIEQLVAAFRDLGNVLGPVAKVISWIGDKVGWLNLVLGTLAVLIGGALVQSVGALIGAFVKLGAVMLTTPVGLVLTAIAAIAGLAVVIYKNWDQITARLSAKFDEVKAAFKDGLLSGLLELWKQFNPVTLMYEAFTGLIKYLTGWDLAKVLGDKFRAAVAAIQSIIPGWLKQFIGLEGGAPGAGMAAGLNQPANLMGGGLPGAPGGEGGAGGPGGAGGAGALAAPLIFPRPPTTAPSVLAQQVAQLKAQPQEVKVTVDLNNAPPGTRLQTEGSKGARFDTNIGYSMRPTG</sequence>
<keyword evidence="2" id="KW-0812">Transmembrane</keyword>
<proteinExistence type="predicted"/>
<reference evidence="3 4" key="1">
    <citation type="submission" date="2020-12" db="EMBL/GenBank/DDBJ databases">
        <title>Pseudomonas schmalbachii sp. nov. isolated from millipede gut.</title>
        <authorList>
            <person name="Shelomi M."/>
        </authorList>
    </citation>
    <scope>NUCLEOTIDE SEQUENCE [LARGE SCALE GENOMIC DNA]</scope>
    <source>
        <strain evidence="3 4">Milli4</strain>
    </source>
</reference>
<dbReference type="Proteomes" id="UP000669060">
    <property type="component" value="Unassembled WGS sequence"/>
</dbReference>
<accession>A0ABS3TKE4</accession>
<protein>
    <recommendedName>
        <fullName evidence="5">Phage tail tape measure protein</fullName>
    </recommendedName>
</protein>
<dbReference type="RefSeq" id="WP_208311926.1">
    <property type="nucleotide sequence ID" value="NZ_JAELYA010000001.1"/>
</dbReference>
<feature type="transmembrane region" description="Helical" evidence="2">
    <location>
        <begin position="374"/>
        <end position="392"/>
    </location>
</feature>
<organism evidence="3 4">
    <name type="scientific">Pseudomonas schmalbachii</name>
    <dbReference type="NCBI Taxonomy" id="2816993"/>
    <lineage>
        <taxon>Bacteria</taxon>
        <taxon>Pseudomonadati</taxon>
        <taxon>Pseudomonadota</taxon>
        <taxon>Gammaproteobacteria</taxon>
        <taxon>Pseudomonadales</taxon>
        <taxon>Pseudomonadaceae</taxon>
        <taxon>Pseudomonas</taxon>
    </lineage>
</organism>
<feature type="region of interest" description="Disordered" evidence="1">
    <location>
        <begin position="562"/>
        <end position="581"/>
    </location>
</feature>
<comment type="caution">
    <text evidence="3">The sequence shown here is derived from an EMBL/GenBank/DDBJ whole genome shotgun (WGS) entry which is preliminary data.</text>
</comment>
<feature type="transmembrane region" description="Helical" evidence="2">
    <location>
        <begin position="335"/>
        <end position="362"/>
    </location>
</feature>